<organism evidence="8 9">
    <name type="scientific">Tropilaelaps mercedesae</name>
    <dbReference type="NCBI Taxonomy" id="418985"/>
    <lineage>
        <taxon>Eukaryota</taxon>
        <taxon>Metazoa</taxon>
        <taxon>Ecdysozoa</taxon>
        <taxon>Arthropoda</taxon>
        <taxon>Chelicerata</taxon>
        <taxon>Arachnida</taxon>
        <taxon>Acari</taxon>
        <taxon>Parasitiformes</taxon>
        <taxon>Mesostigmata</taxon>
        <taxon>Gamasina</taxon>
        <taxon>Dermanyssoidea</taxon>
        <taxon>Laelapidae</taxon>
        <taxon>Tropilaelaps</taxon>
    </lineage>
</organism>
<accession>A0A1V9XB70</accession>
<evidence type="ECO:0000256" key="5">
    <source>
        <dbReference type="ARBA" id="ARBA00022840"/>
    </source>
</evidence>
<feature type="compositionally biased region" description="Polar residues" evidence="6">
    <location>
        <begin position="740"/>
        <end position="749"/>
    </location>
</feature>
<dbReference type="Gene3D" id="1.10.510.10">
    <property type="entry name" value="Transferase(Phosphotransferase) domain 1"/>
    <property type="match status" value="1"/>
</dbReference>
<evidence type="ECO:0000256" key="6">
    <source>
        <dbReference type="SAM" id="MobiDB-lite"/>
    </source>
</evidence>
<protein>
    <recommendedName>
        <fullName evidence="7">Protein kinase domain-containing protein</fullName>
    </recommendedName>
</protein>
<dbReference type="SMART" id="SM00220">
    <property type="entry name" value="S_TKc"/>
    <property type="match status" value="1"/>
</dbReference>
<dbReference type="OrthoDB" id="10553218at2759"/>
<proteinExistence type="predicted"/>
<feature type="region of interest" description="Disordered" evidence="6">
    <location>
        <begin position="646"/>
        <end position="706"/>
    </location>
</feature>
<dbReference type="InterPro" id="IPR000719">
    <property type="entry name" value="Prot_kinase_dom"/>
</dbReference>
<keyword evidence="3" id="KW-0547">Nucleotide-binding</keyword>
<dbReference type="PANTHER" id="PTHR24345:SF0">
    <property type="entry name" value="CELL CYCLE SERINE_THREONINE-PROTEIN KINASE CDC5_MSD2"/>
    <property type="match status" value="1"/>
</dbReference>
<keyword evidence="1" id="KW-0723">Serine/threonine-protein kinase</keyword>
<evidence type="ECO:0000256" key="4">
    <source>
        <dbReference type="ARBA" id="ARBA00022777"/>
    </source>
</evidence>
<feature type="region of interest" description="Disordered" evidence="6">
    <location>
        <begin position="725"/>
        <end position="749"/>
    </location>
</feature>
<evidence type="ECO:0000259" key="7">
    <source>
        <dbReference type="PROSITE" id="PS50011"/>
    </source>
</evidence>
<dbReference type="GO" id="GO:0004674">
    <property type="term" value="F:protein serine/threonine kinase activity"/>
    <property type="evidence" value="ECO:0007669"/>
    <property type="project" value="UniProtKB-KW"/>
</dbReference>
<evidence type="ECO:0000256" key="3">
    <source>
        <dbReference type="ARBA" id="ARBA00022741"/>
    </source>
</evidence>
<dbReference type="InterPro" id="IPR011009">
    <property type="entry name" value="Kinase-like_dom_sf"/>
</dbReference>
<sequence>MAVEELNCLAQALAVASMATSELQRFDLNVVLKKEPEARPKTCPVYDRVQQTVRYSQVRETCRIHLVTNLIAANFMRFRGDPVVCCGWLCREFVLATMQPTPESLHHESPKLNLVDEQRQPPDVDQPASACRVNIMSSAHSEHRICCYAKAFWCAESYQGVQRDMGGCRVDEWTTQDELALNFWVGVYPLNGAGPEQQEQKPQSMRGQARRLQWSRHRRQLTLQTTPVLNNDQLDSLLSCEKDMRDIMGVARSRHVVCLDETRSAVIFGEDRDHLQTVVSRLVPRTLPSGRVRSYLAQMCAICSDLHERGFTLQGALQLSAFALDRCNHVFLLSSGGVQRANCWRPVAINPQYAAPEIIARTTQRQQRKLSTCSNCDSLFIADAYSVGICGLIMATGKRPFPVNVTRSFTAQDFLQQASNLVPEIPDDLDKDLRCLLFHLLERSPKRRIRVSDALHHPALHAFVGHLRRSPPVSTPGALSCMHTTSNNNNNNSDDLDGGRQVERRRTVDVEDSSNTEVILQKIDNTATSDHLNLNGAAMPASPEGSDQGDACDANEGLGDLECRGDASLADGSALVEFVHAIGAVSNALSDNNGNSSNNIDSSNNISQHLKSYEALSATVHQVSRVQAKGDDAAAAAAAAAALSNKVPSQECLPAERPESADKKRRHRKVVADVESPLSLLEFSAGRAEDSEPEDDDDGGVGGRILGAPSVALFSAPLRNVLPSTDRLVGSDELDGTETGDPSTQHSDY</sequence>
<dbReference type="PROSITE" id="PS50011">
    <property type="entry name" value="PROTEIN_KINASE_DOM"/>
    <property type="match status" value="1"/>
</dbReference>
<dbReference type="STRING" id="418985.A0A1V9XB70"/>
<feature type="region of interest" description="Disordered" evidence="6">
    <location>
        <begin position="483"/>
        <end position="514"/>
    </location>
</feature>
<reference evidence="8 9" key="1">
    <citation type="journal article" date="2017" name="Gigascience">
        <title>Draft genome of the honey bee ectoparasitic mite, Tropilaelaps mercedesae, is shaped by the parasitic life history.</title>
        <authorList>
            <person name="Dong X."/>
            <person name="Armstrong S.D."/>
            <person name="Xia D."/>
            <person name="Makepeace B.L."/>
            <person name="Darby A.C."/>
            <person name="Kadowaki T."/>
        </authorList>
    </citation>
    <scope>NUCLEOTIDE SEQUENCE [LARGE SCALE GENOMIC DNA]</scope>
    <source>
        <strain evidence="8">Wuxi-XJTLU</strain>
    </source>
</reference>
<evidence type="ECO:0000313" key="9">
    <source>
        <dbReference type="Proteomes" id="UP000192247"/>
    </source>
</evidence>
<dbReference type="GO" id="GO:0005634">
    <property type="term" value="C:nucleus"/>
    <property type="evidence" value="ECO:0007669"/>
    <property type="project" value="TreeGrafter"/>
</dbReference>
<comment type="caution">
    <text evidence="8">The sequence shown here is derived from an EMBL/GenBank/DDBJ whole genome shotgun (WGS) entry which is preliminary data.</text>
</comment>
<feature type="compositionally biased region" description="Basic and acidic residues" evidence="6">
    <location>
        <begin position="497"/>
        <end position="509"/>
    </location>
</feature>
<evidence type="ECO:0000313" key="8">
    <source>
        <dbReference type="EMBL" id="OQR70789.1"/>
    </source>
</evidence>
<dbReference type="InParanoid" id="A0A1V9XB70"/>
<name>A0A1V9XB70_9ACAR</name>
<dbReference type="EMBL" id="MNPL01016080">
    <property type="protein sequence ID" value="OQR70789.1"/>
    <property type="molecule type" value="Genomic_DNA"/>
</dbReference>
<dbReference type="PANTHER" id="PTHR24345">
    <property type="entry name" value="SERINE/THREONINE-PROTEIN KINASE PLK"/>
    <property type="match status" value="1"/>
</dbReference>
<keyword evidence="4" id="KW-0418">Kinase</keyword>
<dbReference type="Proteomes" id="UP000192247">
    <property type="component" value="Unassembled WGS sequence"/>
</dbReference>
<keyword evidence="9" id="KW-1185">Reference proteome</keyword>
<gene>
    <name evidence="8" type="ORF">BIW11_11401</name>
</gene>
<dbReference type="SUPFAM" id="SSF56112">
    <property type="entry name" value="Protein kinase-like (PK-like)"/>
    <property type="match status" value="1"/>
</dbReference>
<keyword evidence="5" id="KW-0067">ATP-binding</keyword>
<evidence type="ECO:0000256" key="1">
    <source>
        <dbReference type="ARBA" id="ARBA00022527"/>
    </source>
</evidence>
<feature type="domain" description="Protein kinase" evidence="7">
    <location>
        <begin position="173"/>
        <end position="460"/>
    </location>
</feature>
<dbReference type="AlphaFoldDB" id="A0A1V9XB70"/>
<dbReference type="GO" id="GO:0005524">
    <property type="term" value="F:ATP binding"/>
    <property type="evidence" value="ECO:0007669"/>
    <property type="project" value="UniProtKB-KW"/>
</dbReference>
<keyword evidence="2" id="KW-0808">Transferase</keyword>
<evidence type="ECO:0000256" key="2">
    <source>
        <dbReference type="ARBA" id="ARBA00022679"/>
    </source>
</evidence>